<dbReference type="InterPro" id="IPR005846">
    <property type="entry name" value="A-D-PHexomutase_a/b/a-III"/>
</dbReference>
<feature type="domain" description="Alpha-D-phosphohexomutase C-terminal" evidence="9">
    <location>
        <begin position="507"/>
        <end position="549"/>
    </location>
</feature>
<dbReference type="Pfam" id="PF02879">
    <property type="entry name" value="PGM_PMM_II"/>
    <property type="match status" value="1"/>
</dbReference>
<dbReference type="SUPFAM" id="SSF55957">
    <property type="entry name" value="Phosphoglucomutase, C-terminal domain"/>
    <property type="match status" value="1"/>
</dbReference>
<sequence>MNPATSDPPGAPAAMPVSPLAGRLAPYALWIDVPRLVTAYYTDMPDPAVPAQRVTFGTSGHRGSALTRSFNEWHVLAITQAICRYRRSHGIHGPVFVGIDTHALSEPAQASVLEVLAANGVEVMLAPPGEYTPTPAVSRAILTYNRGRNAGFADGIVVTPSHNPPDNGGIKYNQATGGPAGEAVTRWIEAAANDLLEARLAGVSRVSLSTASNAATTHRYDFLAAYVDDLASVIDMDILRGAPIRLGVDPLGGAGVHYWGAIAERYQLNLAIVSEEVDPTFRFMSVDWDGRIRMDPSSPYAMQSLIARKDQFDVAFACDTDHDRHGIVTRSDGLLPPNHYLAVLVDYLLAHRPKWPARAAVGKSVVCSEMIDRVARARDRAIYEVPVGFKWFVGGLLDGTLGFAGEESAGATCLQLDGQPWTTDKDGIVPALLSAEITIRTGRDPAEHYRDLAHRFGAPAERRVQAAATPEQRALLARLTPHQFTHTELAGEAIVRILDRAPGNRAAIGGIKVMTEHGWFAARPSGTEDLYRIYAESFNGEDHVARIVSDAQSMVDAVLEVGTRDAGGGSNA</sequence>
<comment type="cofactor">
    <cofactor evidence="1">
        <name>Mg(2+)</name>
        <dbReference type="ChEBI" id="CHEBI:18420"/>
    </cofactor>
</comment>
<feature type="domain" description="Alpha-D-phosphohexomutase alpha/beta/alpha" evidence="12">
    <location>
        <begin position="337"/>
        <end position="455"/>
    </location>
</feature>
<dbReference type="AlphaFoldDB" id="A0A6J5JMV1"/>
<dbReference type="InterPro" id="IPR005841">
    <property type="entry name" value="Alpha-D-phosphohexomutase_SF"/>
</dbReference>
<evidence type="ECO:0000259" key="11">
    <source>
        <dbReference type="Pfam" id="PF02879"/>
    </source>
</evidence>
<evidence type="ECO:0000259" key="10">
    <source>
        <dbReference type="Pfam" id="PF02878"/>
    </source>
</evidence>
<keyword evidence="3" id="KW-0597">Phosphoprotein</keyword>
<evidence type="ECO:0000259" key="9">
    <source>
        <dbReference type="Pfam" id="PF00408"/>
    </source>
</evidence>
<dbReference type="Pfam" id="PF02880">
    <property type="entry name" value="PGM_PMM_III"/>
    <property type="match status" value="1"/>
</dbReference>
<dbReference type="InterPro" id="IPR005852">
    <property type="entry name" value="PGM_a-D-Glc-sp"/>
</dbReference>
<protein>
    <recommendedName>
        <fullName evidence="7">Phosphoglucomutase</fullName>
        <ecNumber evidence="7">5.4.2.2</ecNumber>
    </recommendedName>
</protein>
<evidence type="ECO:0000256" key="2">
    <source>
        <dbReference type="ARBA" id="ARBA00010231"/>
    </source>
</evidence>
<dbReference type="InterPro" id="IPR016066">
    <property type="entry name" value="A-D-PHexomutase_CS"/>
</dbReference>
<comment type="similarity">
    <text evidence="2 8">Belongs to the phosphohexose mutase family.</text>
</comment>
<evidence type="ECO:0000256" key="1">
    <source>
        <dbReference type="ARBA" id="ARBA00001946"/>
    </source>
</evidence>
<dbReference type="GO" id="GO:0000287">
    <property type="term" value="F:magnesium ion binding"/>
    <property type="evidence" value="ECO:0007669"/>
    <property type="project" value="InterPro"/>
</dbReference>
<evidence type="ECO:0000259" key="12">
    <source>
        <dbReference type="Pfam" id="PF02880"/>
    </source>
</evidence>
<dbReference type="InterPro" id="IPR016055">
    <property type="entry name" value="A-D-PHexomutase_a/b/a-I/II/III"/>
</dbReference>
<dbReference type="NCBIfam" id="TIGR01132">
    <property type="entry name" value="pgm"/>
    <property type="match status" value="1"/>
</dbReference>
<evidence type="ECO:0000313" key="14">
    <source>
        <dbReference type="Proteomes" id="UP000494301"/>
    </source>
</evidence>
<dbReference type="PANTHER" id="PTHR45745:SF1">
    <property type="entry name" value="PHOSPHOGLUCOMUTASE 2B-RELATED"/>
    <property type="match status" value="1"/>
</dbReference>
<dbReference type="EC" id="5.4.2.2" evidence="7"/>
<dbReference type="PROSITE" id="PS00710">
    <property type="entry name" value="PGM_PMM"/>
    <property type="match status" value="1"/>
</dbReference>
<keyword evidence="6" id="KW-0413">Isomerase</keyword>
<evidence type="ECO:0000256" key="7">
    <source>
        <dbReference type="NCBIfam" id="TIGR01132"/>
    </source>
</evidence>
<dbReference type="PRINTS" id="PR00509">
    <property type="entry name" value="PGMPMM"/>
</dbReference>
<evidence type="ECO:0000256" key="6">
    <source>
        <dbReference type="ARBA" id="ARBA00023235"/>
    </source>
</evidence>
<dbReference type="GO" id="GO:0005975">
    <property type="term" value="P:carbohydrate metabolic process"/>
    <property type="evidence" value="ECO:0007669"/>
    <property type="project" value="UniProtKB-UniRule"/>
</dbReference>
<evidence type="ECO:0000256" key="8">
    <source>
        <dbReference type="RuleBase" id="RU004326"/>
    </source>
</evidence>
<reference evidence="13 14" key="1">
    <citation type="submission" date="2020-04" db="EMBL/GenBank/DDBJ databases">
        <authorList>
            <person name="Depoorter E."/>
        </authorList>
    </citation>
    <scope>NUCLEOTIDE SEQUENCE [LARGE SCALE GENOMIC DNA]</scope>
    <source>
        <strain evidence="13 14">BCC0217</strain>
    </source>
</reference>
<dbReference type="Pfam" id="PF02878">
    <property type="entry name" value="PGM_PMM_I"/>
    <property type="match status" value="1"/>
</dbReference>
<organism evidence="13 14">
    <name type="scientific">Burkholderia aenigmatica</name>
    <dbReference type="NCBI Taxonomy" id="2015348"/>
    <lineage>
        <taxon>Bacteria</taxon>
        <taxon>Pseudomonadati</taxon>
        <taxon>Pseudomonadota</taxon>
        <taxon>Betaproteobacteria</taxon>
        <taxon>Burkholderiales</taxon>
        <taxon>Burkholderiaceae</taxon>
        <taxon>Burkholderia</taxon>
        <taxon>Burkholderia cepacia complex</taxon>
    </lineage>
</organism>
<evidence type="ECO:0000256" key="4">
    <source>
        <dbReference type="ARBA" id="ARBA00022723"/>
    </source>
</evidence>
<accession>A0A6J5JMV1</accession>
<name>A0A6J5JMV1_9BURK</name>
<dbReference type="SUPFAM" id="SSF53738">
    <property type="entry name" value="Phosphoglucomutase, first 3 domains"/>
    <property type="match status" value="3"/>
</dbReference>
<feature type="domain" description="Alpha-D-phosphohexomutase alpha/beta/alpha" evidence="10">
    <location>
        <begin position="54"/>
        <end position="194"/>
    </location>
</feature>
<dbReference type="CDD" id="cd05801">
    <property type="entry name" value="PGM_like3"/>
    <property type="match status" value="1"/>
</dbReference>
<dbReference type="InterPro" id="IPR036900">
    <property type="entry name" value="A-D-PHexomutase_C_sf"/>
</dbReference>
<dbReference type="GO" id="GO:0006166">
    <property type="term" value="P:purine ribonucleoside salvage"/>
    <property type="evidence" value="ECO:0007669"/>
    <property type="project" value="TreeGrafter"/>
</dbReference>
<evidence type="ECO:0000256" key="3">
    <source>
        <dbReference type="ARBA" id="ARBA00022553"/>
    </source>
</evidence>
<dbReference type="GO" id="GO:0008973">
    <property type="term" value="F:phosphopentomutase activity"/>
    <property type="evidence" value="ECO:0007669"/>
    <property type="project" value="TreeGrafter"/>
</dbReference>
<dbReference type="PANTHER" id="PTHR45745">
    <property type="entry name" value="PHOSPHOMANNOMUTASE 45A"/>
    <property type="match status" value="1"/>
</dbReference>
<keyword evidence="5 8" id="KW-0460">Magnesium</keyword>
<dbReference type="Pfam" id="PF00408">
    <property type="entry name" value="PGM_PMM_IV"/>
    <property type="match status" value="1"/>
</dbReference>
<dbReference type="Gene3D" id="3.40.120.10">
    <property type="entry name" value="Alpha-D-Glucose-1,6-Bisphosphate, subunit A, domain 3"/>
    <property type="match status" value="3"/>
</dbReference>
<dbReference type="Proteomes" id="UP000494301">
    <property type="component" value="Unassembled WGS sequence"/>
</dbReference>
<dbReference type="InterPro" id="IPR005843">
    <property type="entry name" value="A-D-PHexomutase_C"/>
</dbReference>
<feature type="domain" description="Alpha-D-phosphohexomutase alpha/beta/alpha" evidence="11">
    <location>
        <begin position="225"/>
        <end position="329"/>
    </location>
</feature>
<keyword evidence="4 8" id="KW-0479">Metal-binding</keyword>
<gene>
    <name evidence="13" type="ORF">BLA3211_07122</name>
</gene>
<dbReference type="Gene3D" id="3.30.310.50">
    <property type="entry name" value="Alpha-D-phosphohexomutase, C-terminal domain"/>
    <property type="match status" value="1"/>
</dbReference>
<dbReference type="GO" id="GO:0004614">
    <property type="term" value="F:phosphoglucomutase activity"/>
    <property type="evidence" value="ECO:0007669"/>
    <property type="project" value="UniProtKB-UniRule"/>
</dbReference>
<dbReference type="InterPro" id="IPR005844">
    <property type="entry name" value="A-D-PHexomutase_a/b/a-I"/>
</dbReference>
<dbReference type="InterPro" id="IPR005845">
    <property type="entry name" value="A-D-PHexomutase_a/b/a-II"/>
</dbReference>
<dbReference type="EMBL" id="CABWIL020000034">
    <property type="protein sequence ID" value="CAB3972710.1"/>
    <property type="molecule type" value="Genomic_DNA"/>
</dbReference>
<evidence type="ECO:0000313" key="13">
    <source>
        <dbReference type="EMBL" id="CAB3972710.1"/>
    </source>
</evidence>
<evidence type="ECO:0000256" key="5">
    <source>
        <dbReference type="ARBA" id="ARBA00022842"/>
    </source>
</evidence>
<proteinExistence type="inferred from homology"/>